<dbReference type="EMBL" id="MU275858">
    <property type="protein sequence ID" value="KAI0050815.1"/>
    <property type="molecule type" value="Genomic_DNA"/>
</dbReference>
<evidence type="ECO:0000313" key="1">
    <source>
        <dbReference type="EMBL" id="KAI0050815.1"/>
    </source>
</evidence>
<organism evidence="1 2">
    <name type="scientific">Auriscalpium vulgare</name>
    <dbReference type="NCBI Taxonomy" id="40419"/>
    <lineage>
        <taxon>Eukaryota</taxon>
        <taxon>Fungi</taxon>
        <taxon>Dikarya</taxon>
        <taxon>Basidiomycota</taxon>
        <taxon>Agaricomycotina</taxon>
        <taxon>Agaricomycetes</taxon>
        <taxon>Russulales</taxon>
        <taxon>Auriscalpiaceae</taxon>
        <taxon>Auriscalpium</taxon>
    </lineage>
</organism>
<proteinExistence type="predicted"/>
<sequence length="235" mass="26381">MSLRPLDPRRRRTVENEAHQISHEDASAPSGETRPPLGVKVTGYRLLNTAVILAFGIPKAVLSYRGESVTPTTLDWMLGVFCAVCLYWLGLYEALQPPVLPFFFHNDHSHTIGLVLRISLGVCMPMSLFSGTVVLLVQLATKLLGDIPDFRMTTFVLTPCAAAVYVFLLYLVRKFYRWLLGSGDPPQLGSSPMYGMKWIVRGIVRGLWETPHQRTALIMEWQEHLLSSQVSRLAL</sequence>
<evidence type="ECO:0000313" key="2">
    <source>
        <dbReference type="Proteomes" id="UP000814033"/>
    </source>
</evidence>
<protein>
    <submittedName>
        <fullName evidence="1">Uncharacterized protein</fullName>
    </submittedName>
</protein>
<name>A0ACB8S441_9AGAM</name>
<accession>A0ACB8S441</accession>
<dbReference type="Proteomes" id="UP000814033">
    <property type="component" value="Unassembled WGS sequence"/>
</dbReference>
<reference evidence="1" key="1">
    <citation type="submission" date="2021-02" db="EMBL/GenBank/DDBJ databases">
        <authorList>
            <consortium name="DOE Joint Genome Institute"/>
            <person name="Ahrendt S."/>
            <person name="Looney B.P."/>
            <person name="Miyauchi S."/>
            <person name="Morin E."/>
            <person name="Drula E."/>
            <person name="Courty P.E."/>
            <person name="Chicoki N."/>
            <person name="Fauchery L."/>
            <person name="Kohler A."/>
            <person name="Kuo A."/>
            <person name="Labutti K."/>
            <person name="Pangilinan J."/>
            <person name="Lipzen A."/>
            <person name="Riley R."/>
            <person name="Andreopoulos W."/>
            <person name="He G."/>
            <person name="Johnson J."/>
            <person name="Barry K.W."/>
            <person name="Grigoriev I.V."/>
            <person name="Nagy L."/>
            <person name="Hibbett D."/>
            <person name="Henrissat B."/>
            <person name="Matheny P.B."/>
            <person name="Labbe J."/>
            <person name="Martin F."/>
        </authorList>
    </citation>
    <scope>NUCLEOTIDE SEQUENCE</scope>
    <source>
        <strain evidence="1">FP105234-sp</strain>
    </source>
</reference>
<reference evidence="1" key="2">
    <citation type="journal article" date="2022" name="New Phytol.">
        <title>Evolutionary transition to the ectomycorrhizal habit in the genomes of a hyperdiverse lineage of mushroom-forming fungi.</title>
        <authorList>
            <person name="Looney B."/>
            <person name="Miyauchi S."/>
            <person name="Morin E."/>
            <person name="Drula E."/>
            <person name="Courty P.E."/>
            <person name="Kohler A."/>
            <person name="Kuo A."/>
            <person name="LaButti K."/>
            <person name="Pangilinan J."/>
            <person name="Lipzen A."/>
            <person name="Riley R."/>
            <person name="Andreopoulos W."/>
            <person name="He G."/>
            <person name="Johnson J."/>
            <person name="Nolan M."/>
            <person name="Tritt A."/>
            <person name="Barry K.W."/>
            <person name="Grigoriev I.V."/>
            <person name="Nagy L.G."/>
            <person name="Hibbett D."/>
            <person name="Henrissat B."/>
            <person name="Matheny P.B."/>
            <person name="Labbe J."/>
            <person name="Martin F.M."/>
        </authorList>
    </citation>
    <scope>NUCLEOTIDE SEQUENCE</scope>
    <source>
        <strain evidence="1">FP105234-sp</strain>
    </source>
</reference>
<keyword evidence="2" id="KW-1185">Reference proteome</keyword>
<gene>
    <name evidence="1" type="ORF">FA95DRAFT_1603267</name>
</gene>
<comment type="caution">
    <text evidence="1">The sequence shown here is derived from an EMBL/GenBank/DDBJ whole genome shotgun (WGS) entry which is preliminary data.</text>
</comment>